<accession>A0A4C1UC53</accession>
<name>A0A4C1UC53_EUMVA</name>
<sequence length="163" mass="18654">MYSTAIVLPGCNGHVRTYARACPACVPNSFPGRVAAYVPTANRTSAHSRAVVHRTPRRIISRISVLRDDRAAARPPYWGRPRRRYRPALSALHRIERRRHNGRYLFHNTFSLPLPAFVYKKIYISVRTIRKAVRGDGRARPRYLLRLKIVTTSVRLGDEAGPR</sequence>
<dbReference type="AlphaFoldDB" id="A0A4C1UC53"/>
<proteinExistence type="predicted"/>
<organism evidence="1 2">
    <name type="scientific">Eumeta variegata</name>
    <name type="common">Bagworm moth</name>
    <name type="synonym">Eumeta japonica</name>
    <dbReference type="NCBI Taxonomy" id="151549"/>
    <lineage>
        <taxon>Eukaryota</taxon>
        <taxon>Metazoa</taxon>
        <taxon>Ecdysozoa</taxon>
        <taxon>Arthropoda</taxon>
        <taxon>Hexapoda</taxon>
        <taxon>Insecta</taxon>
        <taxon>Pterygota</taxon>
        <taxon>Neoptera</taxon>
        <taxon>Endopterygota</taxon>
        <taxon>Lepidoptera</taxon>
        <taxon>Glossata</taxon>
        <taxon>Ditrysia</taxon>
        <taxon>Tineoidea</taxon>
        <taxon>Psychidae</taxon>
        <taxon>Oiketicinae</taxon>
        <taxon>Eumeta</taxon>
    </lineage>
</organism>
<gene>
    <name evidence="1" type="ORF">EVAR_13665_1</name>
</gene>
<keyword evidence="2" id="KW-1185">Reference proteome</keyword>
<reference evidence="1 2" key="1">
    <citation type="journal article" date="2019" name="Commun. Biol.">
        <title>The bagworm genome reveals a unique fibroin gene that provides high tensile strength.</title>
        <authorList>
            <person name="Kono N."/>
            <person name="Nakamura H."/>
            <person name="Ohtoshi R."/>
            <person name="Tomita M."/>
            <person name="Numata K."/>
            <person name="Arakawa K."/>
        </authorList>
    </citation>
    <scope>NUCLEOTIDE SEQUENCE [LARGE SCALE GENOMIC DNA]</scope>
</reference>
<evidence type="ECO:0000313" key="2">
    <source>
        <dbReference type="Proteomes" id="UP000299102"/>
    </source>
</evidence>
<dbReference type="EMBL" id="BGZK01000153">
    <property type="protein sequence ID" value="GBP23710.1"/>
    <property type="molecule type" value="Genomic_DNA"/>
</dbReference>
<dbReference type="Proteomes" id="UP000299102">
    <property type="component" value="Unassembled WGS sequence"/>
</dbReference>
<comment type="caution">
    <text evidence="1">The sequence shown here is derived from an EMBL/GenBank/DDBJ whole genome shotgun (WGS) entry which is preliminary data.</text>
</comment>
<evidence type="ECO:0000313" key="1">
    <source>
        <dbReference type="EMBL" id="GBP23710.1"/>
    </source>
</evidence>
<protein>
    <submittedName>
        <fullName evidence="1">Uncharacterized protein</fullName>
    </submittedName>
</protein>